<dbReference type="InterPro" id="IPR027417">
    <property type="entry name" value="P-loop_NTPase"/>
</dbReference>
<protein>
    <submittedName>
        <fullName evidence="3">LeoA/HP0731 family dynamin-like GTPase</fullName>
    </submittedName>
</protein>
<dbReference type="Proteomes" id="UP001457661">
    <property type="component" value="Unassembled WGS sequence"/>
</dbReference>
<dbReference type="EMBL" id="JBBMQX010000018">
    <property type="protein sequence ID" value="MEM5534374.1"/>
    <property type="molecule type" value="Genomic_DNA"/>
</dbReference>
<dbReference type="NCBIfam" id="NF041922">
    <property type="entry name" value="DLP_LeoA_gen"/>
    <property type="match status" value="1"/>
</dbReference>
<evidence type="ECO:0000313" key="3">
    <source>
        <dbReference type="EMBL" id="MEM5534374.1"/>
    </source>
</evidence>
<reference evidence="3 4" key="1">
    <citation type="submission" date="2024-03" db="EMBL/GenBank/DDBJ databases">
        <title>Community enrichment and isolation of bacterial strains for fucoidan degradation.</title>
        <authorList>
            <person name="Sichert A."/>
        </authorList>
    </citation>
    <scope>NUCLEOTIDE SEQUENCE [LARGE SCALE GENOMIC DNA]</scope>
    <source>
        <strain evidence="3 4">AS26</strain>
    </source>
</reference>
<feature type="domain" description="Dynamin-like helical" evidence="2">
    <location>
        <begin position="214"/>
        <end position="545"/>
    </location>
</feature>
<organism evidence="3 4">
    <name type="scientific">Pseudoalteromonas arctica</name>
    <dbReference type="NCBI Taxonomy" id="394751"/>
    <lineage>
        <taxon>Bacteria</taxon>
        <taxon>Pseudomonadati</taxon>
        <taxon>Pseudomonadota</taxon>
        <taxon>Gammaproteobacteria</taxon>
        <taxon>Alteromonadales</taxon>
        <taxon>Pseudoalteromonadaceae</taxon>
        <taxon>Pseudoalteromonas</taxon>
    </lineage>
</organism>
<dbReference type="RefSeq" id="WP_342880272.1">
    <property type="nucleotide sequence ID" value="NZ_JBBMQX010000018.1"/>
</dbReference>
<accession>A0ABU9TKY3</accession>
<dbReference type="InterPro" id="IPR040576">
    <property type="entry name" value="DLP_helical"/>
</dbReference>
<evidence type="ECO:0000259" key="2">
    <source>
        <dbReference type="Pfam" id="PF18709"/>
    </source>
</evidence>
<evidence type="ECO:0000313" key="4">
    <source>
        <dbReference type="Proteomes" id="UP001457661"/>
    </source>
</evidence>
<dbReference type="Gene3D" id="3.40.50.300">
    <property type="entry name" value="P-loop containing nucleotide triphosphate hydrolases"/>
    <property type="match status" value="1"/>
</dbReference>
<gene>
    <name evidence="3" type="ORF">WNY57_18215</name>
</gene>
<dbReference type="SUPFAM" id="SSF52540">
    <property type="entry name" value="P-loop containing nucleoside triphosphate hydrolases"/>
    <property type="match status" value="1"/>
</dbReference>
<feature type="domain" description="G" evidence="1">
    <location>
        <begin position="57"/>
        <end position="163"/>
    </location>
</feature>
<comment type="caution">
    <text evidence="3">The sequence shown here is derived from an EMBL/GenBank/DDBJ whole genome shotgun (WGS) entry which is preliminary data.</text>
</comment>
<sequence length="566" mass="63404">MEATLKTFNTQKESTLNILNQLHNFLLQGEGLGINIDSSLVNKLDTAIKSLSDDNLKIALIGGFSEGKTSIAAAWMERLDQSTMNISQQESSDAVSVYNVSNGLQLIDTPGLFGFKEKLNADSSEIEKYKDITKKYVSEAHLVLYVMNSTNPIKDSHQEDLQWLFRTLNILPRTVFVLSRFDEVADVEDINEYNENLNVKKENVVNRLKDLINLEQDEADSLSIVAVAANPFDMGTEYWLDNLEKFKQLSHIESLQAATNEKVASNGGVESIVVEAKNSIVRDVLNEELPLAIENDKKLGQEVDKMLDVVDTMKAKLTKTQGLISDSRVGLRDFVTSYFSDLILQVQGTDLETFNDFFQREVGDGGVVISSRLQSEFDRYLRSANLEVKSMASSFTQEVNHFNDAVLGYGKQGVDFLVKGNVINNTSVIAARDGIKSLASLVGVDLSNLLKFKPWGAVKAANFMNGALAAAGIVFEAWDSYKQRELQKKFQAGVEEMVNNFKNQRTELLDLVNGDEFVSKFFQSFIELEKGVAELENNLAGRTKQRDNFHNWRMTGEKIKQEFETL</sequence>
<dbReference type="Pfam" id="PF01926">
    <property type="entry name" value="MMR_HSR1"/>
    <property type="match status" value="1"/>
</dbReference>
<keyword evidence="4" id="KW-1185">Reference proteome</keyword>
<dbReference type="InterPro" id="IPR006073">
    <property type="entry name" value="GTP-bd"/>
</dbReference>
<proteinExistence type="predicted"/>
<dbReference type="Pfam" id="PF18709">
    <property type="entry name" value="DLP_helical"/>
    <property type="match status" value="1"/>
</dbReference>
<name>A0ABU9TKY3_9GAMM</name>
<evidence type="ECO:0000259" key="1">
    <source>
        <dbReference type="Pfam" id="PF01926"/>
    </source>
</evidence>
<dbReference type="InterPro" id="IPR049678">
    <property type="entry name" value="LeoA-like"/>
</dbReference>